<keyword evidence="2" id="KW-0805">Transcription regulation</keyword>
<dbReference type="InterPro" id="IPR000847">
    <property type="entry name" value="LysR_HTH_N"/>
</dbReference>
<accession>A0ABU4FCY4</accession>
<evidence type="ECO:0000256" key="1">
    <source>
        <dbReference type="ARBA" id="ARBA00009437"/>
    </source>
</evidence>
<dbReference type="InterPro" id="IPR050950">
    <property type="entry name" value="HTH-type_LysR_regulators"/>
</dbReference>
<dbReference type="PROSITE" id="PS50931">
    <property type="entry name" value="HTH_LYSR"/>
    <property type="match status" value="1"/>
</dbReference>
<sequence length="318" mass="33890">MDITLRQMELFLSVAEAGSFTRAAEEVLLSQPVLSRTVQQLEHAVGAKLFERTTRSLALTPEGTELLGVARDILRTYHRGMERFAALRAGERGTVTVAALPSVAAGMLPGVFRAVLGEHPAMQLRILDGTTREVIEYVRSGAAELAIAEAGNADPQVRGQLLCEEPVLAVLPADHPLTERASVTWHDLAQQPFVAFTPSSSVRRLADLSFEQAGVRPTNVIETREVGTAAGMISAGLGVSAVPRLVLPLMAFGRLVTRPLNGPGTVRKLAVYTPRTPVLPPASAYFLHRLLHGAGAEHDGSGSVRYPAGGRGDEGEGE</sequence>
<evidence type="ECO:0000259" key="6">
    <source>
        <dbReference type="PROSITE" id="PS50931"/>
    </source>
</evidence>
<organism evidence="7 8">
    <name type="scientific">Streptomyces prunicolor</name>
    <dbReference type="NCBI Taxonomy" id="67348"/>
    <lineage>
        <taxon>Bacteria</taxon>
        <taxon>Bacillati</taxon>
        <taxon>Actinomycetota</taxon>
        <taxon>Actinomycetes</taxon>
        <taxon>Kitasatosporales</taxon>
        <taxon>Streptomycetaceae</taxon>
        <taxon>Streptomyces</taxon>
    </lineage>
</organism>
<reference evidence="7 8" key="1">
    <citation type="submission" date="2023-10" db="EMBL/GenBank/DDBJ databases">
        <title>Characterization of rhizosphere-enriched actinobacteria from wheat plants lab-grown on chernevaya soil.</title>
        <authorList>
            <person name="Tikhonova E.N."/>
            <person name="Konopkin A."/>
            <person name="Kravchenko I.K."/>
        </authorList>
    </citation>
    <scope>NUCLEOTIDE SEQUENCE [LARGE SCALE GENOMIC DNA]</scope>
    <source>
        <strain evidence="7 8">RR29</strain>
    </source>
</reference>
<keyword evidence="3" id="KW-0238">DNA-binding</keyword>
<dbReference type="Pfam" id="PF03466">
    <property type="entry name" value="LysR_substrate"/>
    <property type="match status" value="1"/>
</dbReference>
<name>A0ABU4FCY4_9ACTN</name>
<dbReference type="CDD" id="cd08440">
    <property type="entry name" value="PBP2_LTTR_like_4"/>
    <property type="match status" value="1"/>
</dbReference>
<dbReference type="Pfam" id="PF00126">
    <property type="entry name" value="HTH_1"/>
    <property type="match status" value="1"/>
</dbReference>
<evidence type="ECO:0000313" key="8">
    <source>
        <dbReference type="Proteomes" id="UP001187346"/>
    </source>
</evidence>
<feature type="domain" description="HTH lysR-type" evidence="6">
    <location>
        <begin position="3"/>
        <end position="60"/>
    </location>
</feature>
<keyword evidence="4" id="KW-0804">Transcription</keyword>
<dbReference type="SUPFAM" id="SSF46785">
    <property type="entry name" value="Winged helix' DNA-binding domain"/>
    <property type="match status" value="1"/>
</dbReference>
<dbReference type="InterPro" id="IPR036390">
    <property type="entry name" value="WH_DNA-bd_sf"/>
</dbReference>
<dbReference type="PANTHER" id="PTHR30419">
    <property type="entry name" value="HTH-TYPE TRANSCRIPTIONAL REGULATOR YBHD"/>
    <property type="match status" value="1"/>
</dbReference>
<dbReference type="EMBL" id="JAWMAJ010000054">
    <property type="protein sequence ID" value="MDV7217898.1"/>
    <property type="molecule type" value="Genomic_DNA"/>
</dbReference>
<dbReference type="SUPFAM" id="SSF53850">
    <property type="entry name" value="Periplasmic binding protein-like II"/>
    <property type="match status" value="1"/>
</dbReference>
<dbReference type="InterPro" id="IPR036388">
    <property type="entry name" value="WH-like_DNA-bd_sf"/>
</dbReference>
<protein>
    <submittedName>
        <fullName evidence="7">LysR family transcriptional regulator</fullName>
    </submittedName>
</protein>
<evidence type="ECO:0000256" key="4">
    <source>
        <dbReference type="ARBA" id="ARBA00023163"/>
    </source>
</evidence>
<evidence type="ECO:0000256" key="2">
    <source>
        <dbReference type="ARBA" id="ARBA00023015"/>
    </source>
</evidence>
<evidence type="ECO:0000256" key="3">
    <source>
        <dbReference type="ARBA" id="ARBA00023125"/>
    </source>
</evidence>
<evidence type="ECO:0000313" key="7">
    <source>
        <dbReference type="EMBL" id="MDV7217898.1"/>
    </source>
</evidence>
<keyword evidence="8" id="KW-1185">Reference proteome</keyword>
<dbReference type="RefSeq" id="WP_266859013.1">
    <property type="nucleotide sequence ID" value="NZ_JAPEMW010000001.1"/>
</dbReference>
<dbReference type="Gene3D" id="3.40.190.10">
    <property type="entry name" value="Periplasmic binding protein-like II"/>
    <property type="match status" value="2"/>
</dbReference>
<comment type="similarity">
    <text evidence="1">Belongs to the LysR transcriptional regulatory family.</text>
</comment>
<dbReference type="Gene3D" id="1.10.10.10">
    <property type="entry name" value="Winged helix-like DNA-binding domain superfamily/Winged helix DNA-binding domain"/>
    <property type="match status" value="1"/>
</dbReference>
<dbReference type="InterPro" id="IPR005119">
    <property type="entry name" value="LysR_subst-bd"/>
</dbReference>
<comment type="caution">
    <text evidence="7">The sequence shown here is derived from an EMBL/GenBank/DDBJ whole genome shotgun (WGS) entry which is preliminary data.</text>
</comment>
<feature type="region of interest" description="Disordered" evidence="5">
    <location>
        <begin position="297"/>
        <end position="318"/>
    </location>
</feature>
<proteinExistence type="inferred from homology"/>
<dbReference type="Proteomes" id="UP001187346">
    <property type="component" value="Unassembled WGS sequence"/>
</dbReference>
<dbReference type="PRINTS" id="PR00039">
    <property type="entry name" value="HTHLYSR"/>
</dbReference>
<evidence type="ECO:0000256" key="5">
    <source>
        <dbReference type="SAM" id="MobiDB-lite"/>
    </source>
</evidence>
<gene>
    <name evidence="7" type="ORF">R5A26_18250</name>
</gene>